<evidence type="ECO:0000313" key="1">
    <source>
        <dbReference type="EMBL" id="NIH95727.1"/>
    </source>
</evidence>
<protein>
    <submittedName>
        <fullName evidence="1">Uncharacterized protein</fullName>
    </submittedName>
</protein>
<dbReference type="RefSeq" id="WP_167158940.1">
    <property type="nucleotide sequence ID" value="NZ_JAANOW010000001.1"/>
</dbReference>
<accession>A0A7X5ZD45</accession>
<name>A0A7X5ZD45_9MYCO</name>
<evidence type="ECO:0000313" key="2">
    <source>
        <dbReference type="Proteomes" id="UP000547444"/>
    </source>
</evidence>
<dbReference type="Proteomes" id="UP000547444">
    <property type="component" value="Unassembled WGS sequence"/>
</dbReference>
<reference evidence="1 2" key="1">
    <citation type="submission" date="2020-03" db="EMBL/GenBank/DDBJ databases">
        <title>Sequencing the genomes of 1000 actinobacteria strains.</title>
        <authorList>
            <person name="Klenk H.-P."/>
        </authorList>
    </citation>
    <scope>NUCLEOTIDE SEQUENCE [LARGE SCALE GENOMIC DNA]</scope>
    <source>
        <strain evidence="1 2">DSM 44556</strain>
    </source>
</reference>
<dbReference type="AlphaFoldDB" id="A0A7X5ZD45"/>
<gene>
    <name evidence="1" type="ORF">FHU31_002683</name>
</gene>
<comment type="caution">
    <text evidence="1">The sequence shown here is derived from an EMBL/GenBank/DDBJ whole genome shotgun (WGS) entry which is preliminary data.</text>
</comment>
<sequence length="52" mass="5658">MSTDTPADALSAWELVTAILSRRGVSTEYILAETGFDTVDALIEWARTADAR</sequence>
<dbReference type="EMBL" id="JAANOW010000001">
    <property type="protein sequence ID" value="NIH95727.1"/>
    <property type="molecule type" value="Genomic_DNA"/>
</dbReference>
<organism evidence="1 2">
    <name type="scientific">Mycolicibacterium fluoranthenivorans</name>
    <dbReference type="NCBI Taxonomy" id="258505"/>
    <lineage>
        <taxon>Bacteria</taxon>
        <taxon>Bacillati</taxon>
        <taxon>Actinomycetota</taxon>
        <taxon>Actinomycetes</taxon>
        <taxon>Mycobacteriales</taxon>
        <taxon>Mycobacteriaceae</taxon>
        <taxon>Mycolicibacterium</taxon>
    </lineage>
</organism>
<keyword evidence="2" id="KW-1185">Reference proteome</keyword>
<proteinExistence type="predicted"/>